<dbReference type="PANTHER" id="PTHR21599:SF0">
    <property type="entry name" value="GLYCERATE KINASE"/>
    <property type="match status" value="1"/>
</dbReference>
<gene>
    <name evidence="2" type="ORF">INP52_04825</name>
</gene>
<feature type="compositionally biased region" description="Low complexity" evidence="1">
    <location>
        <begin position="1"/>
        <end position="11"/>
    </location>
</feature>
<dbReference type="PANTHER" id="PTHR21599">
    <property type="entry name" value="GLYCERATE KINASE"/>
    <property type="match status" value="1"/>
</dbReference>
<feature type="region of interest" description="Disordered" evidence="1">
    <location>
        <begin position="1"/>
        <end position="23"/>
    </location>
</feature>
<protein>
    <submittedName>
        <fullName evidence="2">Glycerate kinase</fullName>
        <ecNumber evidence="2">2.7.1.-</ecNumber>
    </submittedName>
</protein>
<dbReference type="KEGG" id="tio:INP52_04825"/>
<dbReference type="Proteomes" id="UP000593735">
    <property type="component" value="Chromosome"/>
</dbReference>
<dbReference type="Gene3D" id="3.40.50.10350">
    <property type="entry name" value="Glycerate kinase, domain 1"/>
    <property type="match status" value="1"/>
</dbReference>
<dbReference type="InterPro" id="IPR036129">
    <property type="entry name" value="Glycerate_kinase_sf"/>
</dbReference>
<name>A0A7S7M6T9_9ACTN</name>
<proteinExistence type="predicted"/>
<reference evidence="2 3" key="1">
    <citation type="submission" date="2020-10" db="EMBL/GenBank/DDBJ databases">
        <title>Olsenella immobilis sp.nov., isolated from the mud in a fermentation cellar used for the production of Chinese strong-flavoured liquor.</title>
        <authorList>
            <person name="Lu L."/>
        </authorList>
    </citation>
    <scope>NUCLEOTIDE SEQUENCE [LARGE SCALE GENOMIC DNA]</scope>
    <source>
        <strain evidence="2 3">LZLJ-2</strain>
    </source>
</reference>
<sequence>MRQSSSMSSTSKLETPHAPILPCSTSSSMQATVYVYGPQKGFGQGELKELDNWMASYARIVEQTIGRDVASLPGSGAAGGLGAALAAFCDARIVQGADFVLDAIGLARSMGDADLVITGEGRMDAQSSFGKAPVGVARLAKLYGVPVVAVVGSRADDVGAVYEAGIDLVVPSLTEPCSLDECIARVNKSLPIAGETAIRAFLLGCPDPA</sequence>
<dbReference type="EMBL" id="CP063767">
    <property type="protein sequence ID" value="QOY59780.1"/>
    <property type="molecule type" value="Genomic_DNA"/>
</dbReference>
<dbReference type="NCBIfam" id="TIGR00045">
    <property type="entry name" value="glycerate kinase"/>
    <property type="match status" value="1"/>
</dbReference>
<keyword evidence="2" id="KW-0808">Transferase</keyword>
<dbReference type="InterPro" id="IPR004381">
    <property type="entry name" value="Glycerate_kinase"/>
</dbReference>
<accession>A0A7S7M6T9</accession>
<organism evidence="2 3">
    <name type="scientific">Thermophilibacter immobilis</name>
    <dbReference type="NCBI Taxonomy" id="2779519"/>
    <lineage>
        <taxon>Bacteria</taxon>
        <taxon>Bacillati</taxon>
        <taxon>Actinomycetota</taxon>
        <taxon>Coriobacteriia</taxon>
        <taxon>Coriobacteriales</taxon>
        <taxon>Atopobiaceae</taxon>
        <taxon>Thermophilibacter</taxon>
    </lineage>
</organism>
<keyword evidence="2" id="KW-0418">Kinase</keyword>
<dbReference type="EC" id="2.7.1.-" evidence="2"/>
<keyword evidence="3" id="KW-1185">Reference proteome</keyword>
<evidence type="ECO:0000313" key="2">
    <source>
        <dbReference type="EMBL" id="QOY59780.1"/>
    </source>
</evidence>
<dbReference type="InterPro" id="IPR018197">
    <property type="entry name" value="Glycerate_kinase_RE-like"/>
</dbReference>
<dbReference type="Pfam" id="PF02595">
    <property type="entry name" value="Gly_kinase"/>
    <property type="match status" value="1"/>
</dbReference>
<dbReference type="SUPFAM" id="SSF110738">
    <property type="entry name" value="Glycerate kinase I"/>
    <property type="match status" value="1"/>
</dbReference>
<dbReference type="AlphaFoldDB" id="A0A7S7M6T9"/>
<evidence type="ECO:0000313" key="3">
    <source>
        <dbReference type="Proteomes" id="UP000593735"/>
    </source>
</evidence>
<evidence type="ECO:0000256" key="1">
    <source>
        <dbReference type="SAM" id="MobiDB-lite"/>
    </source>
</evidence>
<dbReference type="GO" id="GO:0008887">
    <property type="term" value="F:glycerate kinase activity"/>
    <property type="evidence" value="ECO:0007669"/>
    <property type="project" value="InterPro"/>
</dbReference>
<dbReference type="GO" id="GO:0031388">
    <property type="term" value="P:organic acid phosphorylation"/>
    <property type="evidence" value="ECO:0007669"/>
    <property type="project" value="InterPro"/>
</dbReference>